<protein>
    <submittedName>
        <fullName evidence="2">Uncharacterized protein</fullName>
    </submittedName>
</protein>
<name>A0A1D7S9W2_9CAUD</name>
<dbReference type="EMBL" id="KX349286">
    <property type="protein sequence ID" value="AOO10474.1"/>
    <property type="molecule type" value="Genomic_DNA"/>
</dbReference>
<organism evidence="2 3">
    <name type="scientific">Synechococcus phage S-RIM8</name>
    <dbReference type="NCBI Taxonomy" id="756278"/>
    <lineage>
        <taxon>Viruses</taxon>
        <taxon>Duplodnaviria</taxon>
        <taxon>Heunggongvirae</taxon>
        <taxon>Uroviricota</taxon>
        <taxon>Caudoviricetes</taxon>
        <taxon>Pantevenvirales</taxon>
        <taxon>Kyanoviridae</taxon>
        <taxon>Neptunevirus</taxon>
        <taxon>Neptunevirus srim18</taxon>
    </lineage>
</organism>
<evidence type="ECO:0000256" key="1">
    <source>
        <dbReference type="SAM" id="Phobius"/>
    </source>
</evidence>
<reference evidence="2 3" key="1">
    <citation type="journal article" date="2016" name="Environ. Microbiol.">
        <title>Genomic diversification of marine cyanophages into stable ecotypes.</title>
        <authorList>
            <person name="Marston M.F."/>
            <person name="Martiny J.B."/>
        </authorList>
    </citation>
    <scope>NUCLEOTIDE SEQUENCE [LARGE SCALE GENOMIC DNA]</scope>
    <source>
        <strain evidence="2">RW_03_0807_WH8101</strain>
    </source>
</reference>
<feature type="transmembrane region" description="Helical" evidence="1">
    <location>
        <begin position="15"/>
        <end position="41"/>
    </location>
</feature>
<keyword evidence="1" id="KW-1133">Transmembrane helix</keyword>
<evidence type="ECO:0000313" key="3">
    <source>
        <dbReference type="Proteomes" id="UP000224174"/>
    </source>
</evidence>
<gene>
    <name evidence="2" type="ORF">RW03080701_105</name>
</gene>
<dbReference type="Proteomes" id="UP000224174">
    <property type="component" value="Segment"/>
</dbReference>
<keyword evidence="1" id="KW-0472">Membrane</keyword>
<evidence type="ECO:0000313" key="2">
    <source>
        <dbReference type="EMBL" id="AOO10474.1"/>
    </source>
</evidence>
<accession>A0A1D7S9W2</accession>
<sequence length="42" mass="4855">MTKTHNHNNEPMPNWVIWAGIGLMSFTIIIFLVFTLSVIYFG</sequence>
<keyword evidence="1" id="KW-0812">Transmembrane</keyword>
<proteinExistence type="predicted"/>